<sequence length="309" mass="33303">MAEQQLNAPPCADSGVPRRGVTHERARHTECFTVVGNHLAQHGQLSLKAIGLAVHIQSLPEGARVDIRTLAARFPEGEVSVAAALRELEEHGYLTRRRRRLPSGRIVTLTTCHHRPGHVGAPGVRRVRPGRGGPGPRAVAGPVVDVRPPDVGLPPSGSAPSGPEAAPRPSPPARAPRHPAPPLPEPRRPELAPYRAARDFLVTLRRRDTRLLLSEADVGRLTPAVAAWFERGASPEALRTTLTANLPEPLTRPAGLLRYRLTALLPPVLRAVDDPPSARPDPLRNCDGCDRAFRAPRPGRCADCRRGTA</sequence>
<reference evidence="2" key="1">
    <citation type="submission" date="2020-09" db="EMBL/GenBank/DDBJ databases">
        <title>Secondary metabolite and genome analysis of marine Streptomyces chumphonensis KK1-2T.</title>
        <authorList>
            <person name="Phongsopitanun W."/>
            <person name="Kanchanasin P."/>
            <person name="Pittayakhajonwut P."/>
            <person name="Suwanborirux K."/>
            <person name="Tanasupawat S."/>
        </authorList>
    </citation>
    <scope>NUCLEOTIDE SEQUENCE</scope>
    <source>
        <strain evidence="2">KK1-2</strain>
    </source>
</reference>
<dbReference type="EMBL" id="JACXYU010000009">
    <property type="protein sequence ID" value="MBD3933403.1"/>
    <property type="molecule type" value="Genomic_DNA"/>
</dbReference>
<comment type="caution">
    <text evidence="2">The sequence shown here is derived from an EMBL/GenBank/DDBJ whole genome shotgun (WGS) entry which is preliminary data.</text>
</comment>
<evidence type="ECO:0000256" key="1">
    <source>
        <dbReference type="SAM" id="MobiDB-lite"/>
    </source>
</evidence>
<feature type="region of interest" description="Disordered" evidence="1">
    <location>
        <begin position="113"/>
        <end position="191"/>
    </location>
</feature>
<name>A0A927IBX3_9ACTN</name>
<feature type="region of interest" description="Disordered" evidence="1">
    <location>
        <begin position="1"/>
        <end position="22"/>
    </location>
</feature>
<evidence type="ECO:0000313" key="3">
    <source>
        <dbReference type="Proteomes" id="UP000632289"/>
    </source>
</evidence>
<dbReference type="Proteomes" id="UP000632289">
    <property type="component" value="Unassembled WGS sequence"/>
</dbReference>
<keyword evidence="3" id="KW-1185">Reference proteome</keyword>
<dbReference type="Gene3D" id="1.10.10.10">
    <property type="entry name" value="Winged helix-like DNA-binding domain superfamily/Winged helix DNA-binding domain"/>
    <property type="match status" value="1"/>
</dbReference>
<gene>
    <name evidence="2" type="ORF">IF129_17825</name>
</gene>
<dbReference type="AlphaFoldDB" id="A0A927IBX3"/>
<organism evidence="2 3">
    <name type="scientific">Streptomyces chumphonensis</name>
    <dbReference type="NCBI Taxonomy" id="1214925"/>
    <lineage>
        <taxon>Bacteria</taxon>
        <taxon>Bacillati</taxon>
        <taxon>Actinomycetota</taxon>
        <taxon>Actinomycetes</taxon>
        <taxon>Kitasatosporales</taxon>
        <taxon>Streptomycetaceae</taxon>
        <taxon>Streptomyces</taxon>
    </lineage>
</organism>
<dbReference type="InterPro" id="IPR036388">
    <property type="entry name" value="WH-like_DNA-bd_sf"/>
</dbReference>
<accession>A0A927IBX3</accession>
<feature type="compositionally biased region" description="Low complexity" evidence="1">
    <location>
        <begin position="136"/>
        <end position="165"/>
    </location>
</feature>
<evidence type="ECO:0000313" key="2">
    <source>
        <dbReference type="EMBL" id="MBD3933403.1"/>
    </source>
</evidence>
<protein>
    <submittedName>
        <fullName evidence="2">Helix-turn-helix domain-containing protein</fullName>
    </submittedName>
</protein>
<feature type="compositionally biased region" description="Pro residues" evidence="1">
    <location>
        <begin position="166"/>
        <end position="184"/>
    </location>
</feature>
<proteinExistence type="predicted"/>